<dbReference type="GO" id="GO:0003677">
    <property type="term" value="F:DNA binding"/>
    <property type="evidence" value="ECO:0007669"/>
    <property type="project" value="UniProtKB-UniRule"/>
</dbReference>
<dbReference type="InterPro" id="IPR050090">
    <property type="entry name" value="Tyrosine_recombinase_XerCD"/>
</dbReference>
<evidence type="ECO:0000259" key="5">
    <source>
        <dbReference type="PROSITE" id="PS51898"/>
    </source>
</evidence>
<dbReference type="AlphaFoldDB" id="A0A2M6WUK4"/>
<proteinExistence type="predicted"/>
<dbReference type="SUPFAM" id="SSF56349">
    <property type="entry name" value="DNA breaking-rejoining enzymes"/>
    <property type="match status" value="1"/>
</dbReference>
<dbReference type="SUPFAM" id="SSF47823">
    <property type="entry name" value="lambda integrase-like, N-terminal domain"/>
    <property type="match status" value="1"/>
</dbReference>
<dbReference type="PROSITE" id="PS51898">
    <property type="entry name" value="TYR_RECOMBINASE"/>
    <property type="match status" value="1"/>
</dbReference>
<feature type="domain" description="Tyr recombinase" evidence="5">
    <location>
        <begin position="111"/>
        <end position="297"/>
    </location>
</feature>
<reference evidence="8" key="1">
    <citation type="submission" date="2017-09" db="EMBL/GenBank/DDBJ databases">
        <title>Depth-based differentiation of microbial function through sediment-hosted aquifers and enrichment of novel symbionts in the deep terrestrial subsurface.</title>
        <authorList>
            <person name="Probst A.J."/>
            <person name="Ladd B."/>
            <person name="Jarett J.K."/>
            <person name="Geller-Mcgrath D.E."/>
            <person name="Sieber C.M.K."/>
            <person name="Emerson J.B."/>
            <person name="Anantharaman K."/>
            <person name="Thomas B.C."/>
            <person name="Malmstrom R."/>
            <person name="Stieglmeier M."/>
            <person name="Klingl A."/>
            <person name="Woyke T."/>
            <person name="Ryan C.M."/>
            <person name="Banfield J.F."/>
        </authorList>
    </citation>
    <scope>NUCLEOTIDE SEQUENCE [LARGE SCALE GENOMIC DNA]</scope>
</reference>
<accession>A0A2M6WUK4</accession>
<evidence type="ECO:0000313" key="7">
    <source>
        <dbReference type="EMBL" id="PIT96473.1"/>
    </source>
</evidence>
<comment type="caution">
    <text evidence="7">The sequence shown here is derived from an EMBL/GenBank/DDBJ whole genome shotgun (WGS) entry which is preliminary data.</text>
</comment>
<dbReference type="Pfam" id="PF02899">
    <property type="entry name" value="Phage_int_SAM_1"/>
    <property type="match status" value="1"/>
</dbReference>
<dbReference type="EMBL" id="PFAM01000003">
    <property type="protein sequence ID" value="PIT96473.1"/>
    <property type="molecule type" value="Genomic_DNA"/>
</dbReference>
<dbReference type="InterPro" id="IPR010998">
    <property type="entry name" value="Integrase_recombinase_N"/>
</dbReference>
<dbReference type="PROSITE" id="PS51900">
    <property type="entry name" value="CB"/>
    <property type="match status" value="1"/>
</dbReference>
<dbReference type="InterPro" id="IPR002104">
    <property type="entry name" value="Integrase_catalytic"/>
</dbReference>
<protein>
    <recommendedName>
        <fullName evidence="9">Tyrosine recombinase XerC</fullName>
    </recommendedName>
</protein>
<evidence type="ECO:0000256" key="1">
    <source>
        <dbReference type="ARBA" id="ARBA00022908"/>
    </source>
</evidence>
<dbReference type="Pfam" id="PF00589">
    <property type="entry name" value="Phage_integrase"/>
    <property type="match status" value="1"/>
</dbReference>
<organism evidence="7 8">
    <name type="scientific">Candidatus Falkowbacteria bacterium CG10_big_fil_rev_8_21_14_0_10_37_14</name>
    <dbReference type="NCBI Taxonomy" id="1974561"/>
    <lineage>
        <taxon>Bacteria</taxon>
        <taxon>Candidatus Falkowiibacteriota</taxon>
    </lineage>
</organism>
<feature type="domain" description="Core-binding (CB)" evidence="6">
    <location>
        <begin position="1"/>
        <end position="91"/>
    </location>
</feature>
<evidence type="ECO:0000256" key="3">
    <source>
        <dbReference type="ARBA" id="ARBA00023172"/>
    </source>
</evidence>
<dbReference type="Proteomes" id="UP000228533">
    <property type="component" value="Unassembled WGS sequence"/>
</dbReference>
<evidence type="ECO:0000313" key="8">
    <source>
        <dbReference type="Proteomes" id="UP000228533"/>
    </source>
</evidence>
<dbReference type="InterPro" id="IPR044068">
    <property type="entry name" value="CB"/>
</dbReference>
<evidence type="ECO:0008006" key="9">
    <source>
        <dbReference type="Google" id="ProtNLM"/>
    </source>
</evidence>
<keyword evidence="1" id="KW-0229">DNA integration</keyword>
<keyword evidence="3" id="KW-0233">DNA recombination</keyword>
<dbReference type="PANTHER" id="PTHR30349">
    <property type="entry name" value="PHAGE INTEGRASE-RELATED"/>
    <property type="match status" value="1"/>
</dbReference>
<evidence type="ECO:0000256" key="4">
    <source>
        <dbReference type="PROSITE-ProRule" id="PRU01248"/>
    </source>
</evidence>
<dbReference type="GO" id="GO:0006310">
    <property type="term" value="P:DNA recombination"/>
    <property type="evidence" value="ECO:0007669"/>
    <property type="project" value="UniProtKB-KW"/>
</dbReference>
<sequence length="306" mass="35396">MKKLIKQFLEYLEVDKGLAKLTIRNYRFYLERFAAFAAKRNITSTSQITSDLIHQFRLHLNHLDDGTGETLKKNTQNYHLIAIRGFLKYLVKTDVKSLEPEKIELAKQEPRQVAFLEGVDLERILNAPLTAEGDELARRRDKAILELFFSTGLRVSELAKLKIEEINLKKDEFTVRGKGKKVRLVFLSGKAREHLKKYLALRLDVNPYIFINFDRARKTVDEPITPRSIERLVIKYAKLAGIMKSVTPHTLRHSYATDLLLNGADIRSVQAMLGHASITTTQVYTHITDQQLRHVHHDFHDKKAKR</sequence>
<name>A0A2M6WUK4_9BACT</name>
<dbReference type="Gene3D" id="1.10.443.10">
    <property type="entry name" value="Intergrase catalytic core"/>
    <property type="match status" value="1"/>
</dbReference>
<dbReference type="PANTHER" id="PTHR30349:SF81">
    <property type="entry name" value="TYROSINE RECOMBINASE XERC"/>
    <property type="match status" value="1"/>
</dbReference>
<evidence type="ECO:0000259" key="6">
    <source>
        <dbReference type="PROSITE" id="PS51900"/>
    </source>
</evidence>
<dbReference type="Gene3D" id="1.10.150.130">
    <property type="match status" value="1"/>
</dbReference>
<dbReference type="InterPro" id="IPR004107">
    <property type="entry name" value="Integrase_SAM-like_N"/>
</dbReference>
<gene>
    <name evidence="7" type="ORF">COT94_00130</name>
</gene>
<dbReference type="InterPro" id="IPR013762">
    <property type="entry name" value="Integrase-like_cat_sf"/>
</dbReference>
<keyword evidence="2 4" id="KW-0238">DNA-binding</keyword>
<dbReference type="GO" id="GO:0015074">
    <property type="term" value="P:DNA integration"/>
    <property type="evidence" value="ECO:0007669"/>
    <property type="project" value="UniProtKB-KW"/>
</dbReference>
<evidence type="ECO:0000256" key="2">
    <source>
        <dbReference type="ARBA" id="ARBA00023125"/>
    </source>
</evidence>
<dbReference type="InterPro" id="IPR011010">
    <property type="entry name" value="DNA_brk_join_enz"/>
</dbReference>